<evidence type="ECO:0000256" key="8">
    <source>
        <dbReference type="ARBA" id="ARBA00026068"/>
    </source>
</evidence>
<organism evidence="10 11">
    <name type="scientific">Sulfobacillus benefaciens</name>
    <dbReference type="NCBI Taxonomy" id="453960"/>
    <lineage>
        <taxon>Bacteria</taxon>
        <taxon>Bacillati</taxon>
        <taxon>Bacillota</taxon>
        <taxon>Clostridia</taxon>
        <taxon>Eubacteriales</taxon>
        <taxon>Clostridiales Family XVII. Incertae Sedis</taxon>
        <taxon>Sulfobacillus</taxon>
    </lineage>
</organism>
<dbReference type="InterPro" id="IPR036192">
    <property type="entry name" value="Cell_div_ZapA-like_sf"/>
</dbReference>
<comment type="caution">
    <text evidence="10">The sequence shown here is derived from an EMBL/GenBank/DDBJ whole genome shotgun (WGS) entry which is preliminary data.</text>
</comment>
<evidence type="ECO:0000256" key="2">
    <source>
        <dbReference type="ARBA" id="ARBA00015195"/>
    </source>
</evidence>
<dbReference type="EMBL" id="PXYT01000012">
    <property type="protein sequence ID" value="PSR30259.1"/>
    <property type="molecule type" value="Genomic_DNA"/>
</dbReference>
<evidence type="ECO:0000313" key="10">
    <source>
        <dbReference type="EMBL" id="PSR30259.1"/>
    </source>
</evidence>
<dbReference type="PANTHER" id="PTHR34981">
    <property type="entry name" value="CELL DIVISION PROTEIN ZAPA"/>
    <property type="match status" value="1"/>
</dbReference>
<evidence type="ECO:0000256" key="7">
    <source>
        <dbReference type="ARBA" id="ARBA00024910"/>
    </source>
</evidence>
<dbReference type="InterPro" id="IPR007838">
    <property type="entry name" value="Cell_div_ZapA-like"/>
</dbReference>
<evidence type="ECO:0000256" key="6">
    <source>
        <dbReference type="ARBA" id="ARBA00023306"/>
    </source>
</evidence>
<dbReference type="GO" id="GO:0000921">
    <property type="term" value="P:septin ring assembly"/>
    <property type="evidence" value="ECO:0007669"/>
    <property type="project" value="TreeGrafter"/>
</dbReference>
<keyword evidence="6" id="KW-0131">Cell cycle</keyword>
<keyword evidence="4 10" id="KW-0132">Cell division</keyword>
<keyword evidence="3" id="KW-0963">Cytoplasm</keyword>
<dbReference type="InterPro" id="IPR053712">
    <property type="entry name" value="Bac_CellDiv_Activator"/>
</dbReference>
<comment type="function">
    <text evidence="7">Activator of cell division through the inhibition of FtsZ GTPase activity, therefore promoting FtsZ assembly into bundles of protofilaments necessary for the formation of the division Z ring. It is recruited early at mid-cell but it is not essential for cell division.</text>
</comment>
<evidence type="ECO:0000256" key="9">
    <source>
        <dbReference type="ARBA" id="ARBA00033158"/>
    </source>
</evidence>
<protein>
    <recommendedName>
        <fullName evidence="2">Cell division protein ZapA</fullName>
    </recommendedName>
    <alternativeName>
        <fullName evidence="9">Z ring-associated protein ZapA</fullName>
    </alternativeName>
</protein>
<evidence type="ECO:0000256" key="4">
    <source>
        <dbReference type="ARBA" id="ARBA00022618"/>
    </source>
</evidence>
<dbReference type="GO" id="GO:0030428">
    <property type="term" value="C:cell septum"/>
    <property type="evidence" value="ECO:0007669"/>
    <property type="project" value="TreeGrafter"/>
</dbReference>
<keyword evidence="5" id="KW-0717">Septation</keyword>
<comment type="subunit">
    <text evidence="8">Homodimer. Interacts with FtsZ.</text>
</comment>
<accession>A0A2T2X6Z6</accession>
<dbReference type="AlphaFoldDB" id="A0A2T2X6Z6"/>
<dbReference type="Gene3D" id="6.10.250.790">
    <property type="match status" value="1"/>
</dbReference>
<reference evidence="10 11" key="1">
    <citation type="journal article" date="2014" name="BMC Genomics">
        <title>Comparison of environmental and isolate Sulfobacillus genomes reveals diverse carbon, sulfur, nitrogen, and hydrogen metabolisms.</title>
        <authorList>
            <person name="Justice N.B."/>
            <person name="Norman A."/>
            <person name="Brown C.T."/>
            <person name="Singh A."/>
            <person name="Thomas B.C."/>
            <person name="Banfield J.F."/>
        </authorList>
    </citation>
    <scope>NUCLEOTIDE SEQUENCE [LARGE SCALE GENOMIC DNA]</scope>
    <source>
        <strain evidence="10">AMDSBA1</strain>
    </source>
</reference>
<sequence>MAEAIRTAVTINGEEYQIKGDIPEEVIRAIAQHVDSRLRTLKRNHPQLNMTRLCMLALLNMAEDLYHLQEQNEELVRSMQEDWRKRAVKNSNA</sequence>
<proteinExistence type="predicted"/>
<dbReference type="GO" id="GO:0043093">
    <property type="term" value="P:FtsZ-dependent cytokinesis"/>
    <property type="evidence" value="ECO:0007669"/>
    <property type="project" value="TreeGrafter"/>
</dbReference>
<name>A0A2T2X6Z6_9FIRM</name>
<comment type="subcellular location">
    <subcellularLocation>
        <location evidence="1">Cytoplasm</location>
    </subcellularLocation>
</comment>
<dbReference type="PANTHER" id="PTHR34981:SF1">
    <property type="entry name" value="CELL DIVISION PROTEIN ZAPA"/>
    <property type="match status" value="1"/>
</dbReference>
<dbReference type="GO" id="GO:0000917">
    <property type="term" value="P:division septum assembly"/>
    <property type="evidence" value="ECO:0007669"/>
    <property type="project" value="UniProtKB-KW"/>
</dbReference>
<evidence type="ECO:0000256" key="1">
    <source>
        <dbReference type="ARBA" id="ARBA00004496"/>
    </source>
</evidence>
<dbReference type="SUPFAM" id="SSF102829">
    <property type="entry name" value="Cell division protein ZapA-like"/>
    <property type="match status" value="1"/>
</dbReference>
<gene>
    <name evidence="10" type="ORF">C7B43_07055</name>
</gene>
<dbReference type="GO" id="GO:0032153">
    <property type="term" value="C:cell division site"/>
    <property type="evidence" value="ECO:0007669"/>
    <property type="project" value="TreeGrafter"/>
</dbReference>
<evidence type="ECO:0000256" key="5">
    <source>
        <dbReference type="ARBA" id="ARBA00023210"/>
    </source>
</evidence>
<evidence type="ECO:0000313" key="11">
    <source>
        <dbReference type="Proteomes" id="UP000242699"/>
    </source>
</evidence>
<dbReference type="Proteomes" id="UP000242699">
    <property type="component" value="Unassembled WGS sequence"/>
</dbReference>
<evidence type="ECO:0000256" key="3">
    <source>
        <dbReference type="ARBA" id="ARBA00022490"/>
    </source>
</evidence>
<dbReference type="GO" id="GO:0005829">
    <property type="term" value="C:cytosol"/>
    <property type="evidence" value="ECO:0007669"/>
    <property type="project" value="TreeGrafter"/>
</dbReference>
<dbReference type="Pfam" id="PF05164">
    <property type="entry name" value="ZapA"/>
    <property type="match status" value="1"/>
</dbReference>